<gene>
    <name evidence="1" type="ordered locus">ESA_02191</name>
</gene>
<dbReference type="HOGENOM" id="CLU_3116951_0_0_6"/>
<keyword evidence="2" id="KW-1185">Reference proteome</keyword>
<evidence type="ECO:0000313" key="2">
    <source>
        <dbReference type="Proteomes" id="UP000000260"/>
    </source>
</evidence>
<sequence>MRSLAFLLLTEICSYLPPLLFAKPADNDLNQIQAQGVPETRHQRVIPFAA</sequence>
<protein>
    <submittedName>
        <fullName evidence="1">Uncharacterized protein</fullName>
    </submittedName>
</protein>
<evidence type="ECO:0000313" key="1">
    <source>
        <dbReference type="EMBL" id="ABU77440.1"/>
    </source>
</evidence>
<dbReference type="AlphaFoldDB" id="A7MFF5"/>
<dbReference type="KEGG" id="esa:ESA_02191"/>
<dbReference type="EMBL" id="CP000783">
    <property type="protein sequence ID" value="ABU77440.1"/>
    <property type="molecule type" value="Genomic_DNA"/>
</dbReference>
<accession>A7MFF5</accession>
<name>A7MFF5_CROS8</name>
<reference evidence="1 2" key="1">
    <citation type="journal article" date="2010" name="PLoS ONE">
        <title>Genome sequence of Cronobacter sakazakii BAA-894 and comparative genomic hybridization analysis with other Cronobacter species.</title>
        <authorList>
            <person name="Kucerova E."/>
            <person name="Clifton S.W."/>
            <person name="Xia X.Q."/>
            <person name="Long F."/>
            <person name="Porwollik S."/>
            <person name="Fulton L."/>
            <person name="Fronick C."/>
            <person name="Minx P."/>
            <person name="Kyung K."/>
            <person name="Warren W."/>
            <person name="Fulton R."/>
            <person name="Feng D."/>
            <person name="Wollam A."/>
            <person name="Shah N."/>
            <person name="Bhonagiri V."/>
            <person name="Nash W.E."/>
            <person name="Hallsworth-Pepin K."/>
            <person name="Wilson R.K."/>
            <person name="McClelland M."/>
            <person name="Forsythe S.J."/>
        </authorList>
    </citation>
    <scope>NUCLEOTIDE SEQUENCE [LARGE SCALE GENOMIC DNA]</scope>
    <source>
        <strain evidence="1 2">ATCC BAA-894</strain>
    </source>
</reference>
<dbReference type="Proteomes" id="UP000000260">
    <property type="component" value="Chromosome"/>
</dbReference>
<proteinExistence type="predicted"/>
<organism evidence="1 2">
    <name type="scientific">Cronobacter sakazakii (strain ATCC BAA-894)</name>
    <name type="common">Enterobacter sakazakii</name>
    <dbReference type="NCBI Taxonomy" id="290339"/>
    <lineage>
        <taxon>Bacteria</taxon>
        <taxon>Pseudomonadati</taxon>
        <taxon>Pseudomonadota</taxon>
        <taxon>Gammaproteobacteria</taxon>
        <taxon>Enterobacterales</taxon>
        <taxon>Enterobacteriaceae</taxon>
        <taxon>Cronobacter</taxon>
    </lineage>
</organism>